<name>A0A8H3IVI2_9LECA</name>
<dbReference type="AlphaFoldDB" id="A0A8H3IVI2"/>
<proteinExistence type="inferred from homology"/>
<dbReference type="InterPro" id="IPR006181">
    <property type="entry name" value="D-amino_acid_oxidase_CS"/>
</dbReference>
<sequence>MTEKIKIVVVGAGVSGLTTALLLSQNSDYKITVIAKHQPGDLDIEYASPWAGANYIPVALAGSHEEVYERNTWDWLYDLARYTPESGVHLVGTFEGKDRPGCHEYFPPRAKDSEDSPDLRQWRDEIEKPNPWFENVVPNWRQLSESECPAGYPRGVSFTSICLNPQIYLPFLQSRCIKAGVKFRRLDISHITQAAQYFLHNQRDTMAPNIKNDTADLIVNCTGLSSHKLGGVKDEKLYPVRGQIVLIQEEVDYMISCADEDQDTAAEGEFCYAMSRGAGGGSILGGTYQIGNWDGKVNDSTTERILRRAVKCCPALIAGSQKTGIEDWKKLTVVRAGVGLRPARKDGVRIESELITGKAWKGWVVHNYGHGGYGYQSSWGCARQVAKLVRDCVSRAL</sequence>
<comment type="similarity">
    <text evidence="2">Belongs to the DAMOX/DASOX family.</text>
</comment>
<keyword evidence="4 6" id="KW-0274">FAD</keyword>
<evidence type="ECO:0000313" key="8">
    <source>
        <dbReference type="EMBL" id="CAF9928419.1"/>
    </source>
</evidence>
<feature type="binding site" evidence="6">
    <location>
        <position position="222"/>
    </location>
    <ligand>
        <name>FAD</name>
        <dbReference type="ChEBI" id="CHEBI:57692"/>
    </ligand>
</feature>
<dbReference type="Proteomes" id="UP000664169">
    <property type="component" value="Unassembled WGS sequence"/>
</dbReference>
<evidence type="ECO:0000256" key="3">
    <source>
        <dbReference type="ARBA" id="ARBA00022630"/>
    </source>
</evidence>
<protein>
    <recommendedName>
        <fullName evidence="7">FAD dependent oxidoreductase domain-containing protein</fullName>
    </recommendedName>
</protein>
<comment type="caution">
    <text evidence="8">The sequence shown here is derived from an EMBL/GenBank/DDBJ whole genome shotgun (WGS) entry which is preliminary data.</text>
</comment>
<dbReference type="SUPFAM" id="SSF54373">
    <property type="entry name" value="FAD-linked reductases, C-terminal domain"/>
    <property type="match status" value="1"/>
</dbReference>
<keyword evidence="9" id="KW-1185">Reference proteome</keyword>
<dbReference type="PIRSF" id="PIRSF000189">
    <property type="entry name" value="D-aa_oxidase"/>
    <property type="match status" value="1"/>
</dbReference>
<dbReference type="GO" id="GO:0005737">
    <property type="term" value="C:cytoplasm"/>
    <property type="evidence" value="ECO:0007669"/>
    <property type="project" value="TreeGrafter"/>
</dbReference>
<feature type="domain" description="FAD dependent oxidoreductase" evidence="7">
    <location>
        <begin position="6"/>
        <end position="388"/>
    </location>
</feature>
<accession>A0A8H3IVI2</accession>
<dbReference type="OrthoDB" id="409956at2759"/>
<keyword evidence="5" id="KW-0560">Oxidoreductase</keyword>
<evidence type="ECO:0000256" key="1">
    <source>
        <dbReference type="ARBA" id="ARBA00001974"/>
    </source>
</evidence>
<dbReference type="InterPro" id="IPR006076">
    <property type="entry name" value="FAD-dep_OxRdtase"/>
</dbReference>
<evidence type="ECO:0000256" key="6">
    <source>
        <dbReference type="PIRSR" id="PIRSR000189-1"/>
    </source>
</evidence>
<dbReference type="Gene3D" id="3.40.50.720">
    <property type="entry name" value="NAD(P)-binding Rossmann-like Domain"/>
    <property type="match status" value="1"/>
</dbReference>
<dbReference type="PANTHER" id="PTHR11530:SF16">
    <property type="entry name" value="D-AMINO ACID OXIDASE (AFU_ORTHOLOGUE AFUA_5G11290)"/>
    <property type="match status" value="1"/>
</dbReference>
<reference evidence="8" key="1">
    <citation type="submission" date="2021-03" db="EMBL/GenBank/DDBJ databases">
        <authorList>
            <person name="Tagirdzhanova G."/>
        </authorList>
    </citation>
    <scope>NUCLEOTIDE SEQUENCE</scope>
</reference>
<comment type="cofactor">
    <cofactor evidence="1 6">
        <name>FAD</name>
        <dbReference type="ChEBI" id="CHEBI:57692"/>
    </cofactor>
</comment>
<dbReference type="GO" id="GO:0003884">
    <property type="term" value="F:D-amino-acid oxidase activity"/>
    <property type="evidence" value="ECO:0007669"/>
    <property type="project" value="InterPro"/>
</dbReference>
<evidence type="ECO:0000259" key="7">
    <source>
        <dbReference type="Pfam" id="PF01266"/>
    </source>
</evidence>
<keyword evidence="3" id="KW-0285">Flavoprotein</keyword>
<dbReference type="GO" id="GO:0071949">
    <property type="term" value="F:FAD binding"/>
    <property type="evidence" value="ECO:0007669"/>
    <property type="project" value="InterPro"/>
</dbReference>
<evidence type="ECO:0000256" key="2">
    <source>
        <dbReference type="ARBA" id="ARBA00006730"/>
    </source>
</evidence>
<dbReference type="PROSITE" id="PS00677">
    <property type="entry name" value="DAO"/>
    <property type="match status" value="1"/>
</dbReference>
<evidence type="ECO:0000256" key="4">
    <source>
        <dbReference type="ARBA" id="ARBA00022827"/>
    </source>
</evidence>
<feature type="binding site" evidence="6">
    <location>
        <position position="272"/>
    </location>
    <ligand>
        <name>D-dopa</name>
        <dbReference type="ChEBI" id="CHEBI:149689"/>
    </ligand>
</feature>
<dbReference type="InterPro" id="IPR023209">
    <property type="entry name" value="DAO"/>
</dbReference>
<dbReference type="PANTHER" id="PTHR11530">
    <property type="entry name" value="D-AMINO ACID OXIDASE"/>
    <property type="match status" value="1"/>
</dbReference>
<feature type="binding site" evidence="6">
    <location>
        <position position="372"/>
    </location>
    <ligand>
        <name>D-dopa</name>
        <dbReference type="ChEBI" id="CHEBI:149689"/>
    </ligand>
</feature>
<gene>
    <name evidence="8" type="ORF">GOMPHAMPRED_004678</name>
</gene>
<dbReference type="Gene3D" id="3.30.9.10">
    <property type="entry name" value="D-Amino Acid Oxidase, subunit A, domain 2"/>
    <property type="match status" value="1"/>
</dbReference>
<evidence type="ECO:0000313" key="9">
    <source>
        <dbReference type="Proteomes" id="UP000664169"/>
    </source>
</evidence>
<dbReference type="GO" id="GO:0019478">
    <property type="term" value="P:D-amino acid catabolic process"/>
    <property type="evidence" value="ECO:0007669"/>
    <property type="project" value="TreeGrafter"/>
</dbReference>
<dbReference type="SUPFAM" id="SSF51971">
    <property type="entry name" value="Nucleotide-binding domain"/>
    <property type="match status" value="1"/>
</dbReference>
<dbReference type="EMBL" id="CAJPDQ010000029">
    <property type="protein sequence ID" value="CAF9928419.1"/>
    <property type="molecule type" value="Genomic_DNA"/>
</dbReference>
<organism evidence="8 9">
    <name type="scientific">Gomphillus americanus</name>
    <dbReference type="NCBI Taxonomy" id="1940652"/>
    <lineage>
        <taxon>Eukaryota</taxon>
        <taxon>Fungi</taxon>
        <taxon>Dikarya</taxon>
        <taxon>Ascomycota</taxon>
        <taxon>Pezizomycotina</taxon>
        <taxon>Lecanoromycetes</taxon>
        <taxon>OSLEUM clade</taxon>
        <taxon>Ostropomycetidae</taxon>
        <taxon>Ostropales</taxon>
        <taxon>Graphidaceae</taxon>
        <taxon>Gomphilloideae</taxon>
        <taxon>Gomphillus</taxon>
    </lineage>
</organism>
<dbReference type="Pfam" id="PF01266">
    <property type="entry name" value="DAO"/>
    <property type="match status" value="1"/>
</dbReference>
<evidence type="ECO:0000256" key="5">
    <source>
        <dbReference type="ARBA" id="ARBA00023002"/>
    </source>
</evidence>